<sequence>MAGRGDCKHCAALAIFVVRYEDRSSTTGPKCWGVPSKKPRIDDKMSIEDLFGGSAQIGSKCVFLSCRFARHAACDANNVCRCKPDYPVQVSPLRCAKARRHLEVCTDNRECTEIDKNTYCSRTSSQSRCECHDDFVYNEETRSCELMKLPPVSPDILLPMAVGVSVALSSMLCCFLALWRLCKRANSSGFLSSLQSSGSANLRAAREHAPVRTQDSWSSDTLPSYEAAVSLKRPSSSQEDPPPPYCEAVTLQLPLSETKV</sequence>
<accession>A0ACB8CK16</accession>
<protein>
    <submittedName>
        <fullName evidence="1">Uncharacterized protein</fullName>
    </submittedName>
</protein>
<reference evidence="1" key="1">
    <citation type="submission" date="2020-05" db="EMBL/GenBank/DDBJ databases">
        <title>Large-scale comparative analyses of tick genomes elucidate their genetic diversity and vector capacities.</title>
        <authorList>
            <person name="Jia N."/>
            <person name="Wang J."/>
            <person name="Shi W."/>
            <person name="Du L."/>
            <person name="Sun Y."/>
            <person name="Zhan W."/>
            <person name="Jiang J."/>
            <person name="Wang Q."/>
            <person name="Zhang B."/>
            <person name="Ji P."/>
            <person name="Sakyi L.B."/>
            <person name="Cui X."/>
            <person name="Yuan T."/>
            <person name="Jiang B."/>
            <person name="Yang W."/>
            <person name="Lam T.T.-Y."/>
            <person name="Chang Q."/>
            <person name="Ding S."/>
            <person name="Wang X."/>
            <person name="Zhu J."/>
            <person name="Ruan X."/>
            <person name="Zhao L."/>
            <person name="Wei J."/>
            <person name="Que T."/>
            <person name="Du C."/>
            <person name="Cheng J."/>
            <person name="Dai P."/>
            <person name="Han X."/>
            <person name="Huang E."/>
            <person name="Gao Y."/>
            <person name="Liu J."/>
            <person name="Shao H."/>
            <person name="Ye R."/>
            <person name="Li L."/>
            <person name="Wei W."/>
            <person name="Wang X."/>
            <person name="Wang C."/>
            <person name="Yang T."/>
            <person name="Huo Q."/>
            <person name="Li W."/>
            <person name="Guo W."/>
            <person name="Chen H."/>
            <person name="Zhou L."/>
            <person name="Ni X."/>
            <person name="Tian J."/>
            <person name="Zhou Y."/>
            <person name="Sheng Y."/>
            <person name="Liu T."/>
            <person name="Pan Y."/>
            <person name="Xia L."/>
            <person name="Li J."/>
            <person name="Zhao F."/>
            <person name="Cao W."/>
        </authorList>
    </citation>
    <scope>NUCLEOTIDE SEQUENCE</scope>
    <source>
        <strain evidence="1">Dsil-2018</strain>
    </source>
</reference>
<keyword evidence="2" id="KW-1185">Reference proteome</keyword>
<comment type="caution">
    <text evidence="1">The sequence shown here is derived from an EMBL/GenBank/DDBJ whole genome shotgun (WGS) entry which is preliminary data.</text>
</comment>
<evidence type="ECO:0000313" key="1">
    <source>
        <dbReference type="EMBL" id="KAH7945230.1"/>
    </source>
</evidence>
<organism evidence="1 2">
    <name type="scientific">Dermacentor silvarum</name>
    <name type="common">Tick</name>
    <dbReference type="NCBI Taxonomy" id="543639"/>
    <lineage>
        <taxon>Eukaryota</taxon>
        <taxon>Metazoa</taxon>
        <taxon>Ecdysozoa</taxon>
        <taxon>Arthropoda</taxon>
        <taxon>Chelicerata</taxon>
        <taxon>Arachnida</taxon>
        <taxon>Acari</taxon>
        <taxon>Parasitiformes</taxon>
        <taxon>Ixodida</taxon>
        <taxon>Ixodoidea</taxon>
        <taxon>Ixodidae</taxon>
        <taxon>Rhipicephalinae</taxon>
        <taxon>Dermacentor</taxon>
    </lineage>
</organism>
<name>A0ACB8CK16_DERSI</name>
<proteinExistence type="predicted"/>
<dbReference type="Proteomes" id="UP000821865">
    <property type="component" value="Chromosome 6"/>
</dbReference>
<evidence type="ECO:0000313" key="2">
    <source>
        <dbReference type="Proteomes" id="UP000821865"/>
    </source>
</evidence>
<gene>
    <name evidence="1" type="ORF">HPB49_008464</name>
</gene>
<dbReference type="EMBL" id="CM023475">
    <property type="protein sequence ID" value="KAH7945230.1"/>
    <property type="molecule type" value="Genomic_DNA"/>
</dbReference>